<evidence type="ECO:0000256" key="4">
    <source>
        <dbReference type="ARBA" id="ARBA00023212"/>
    </source>
</evidence>
<evidence type="ECO:0000256" key="1">
    <source>
        <dbReference type="ARBA" id="ARBA00004138"/>
    </source>
</evidence>
<comment type="similarity">
    <text evidence="6">Belongs to the CFAP144 family.</text>
</comment>
<protein>
    <submittedName>
        <fullName evidence="7">Uncharacterized protein LOC106125558</fullName>
    </submittedName>
</protein>
<gene>
    <name evidence="7" type="primary">LOC106125558</name>
</gene>
<evidence type="ECO:0000313" key="7">
    <source>
        <dbReference type="RefSeq" id="XP_013178306.1"/>
    </source>
</evidence>
<proteinExistence type="inferred from homology"/>
<reference evidence="7" key="1">
    <citation type="submission" date="2025-08" db="UniProtKB">
        <authorList>
            <consortium name="RefSeq"/>
        </authorList>
    </citation>
    <scope>IDENTIFICATION</scope>
</reference>
<keyword evidence="4" id="KW-0206">Cytoskeleton</keyword>
<dbReference type="GO" id="GO:0005856">
    <property type="term" value="C:cytoskeleton"/>
    <property type="evidence" value="ECO:0007669"/>
    <property type="project" value="UniProtKB-SubCell"/>
</dbReference>
<dbReference type="Pfam" id="PF14886">
    <property type="entry name" value="FAM183"/>
    <property type="match status" value="1"/>
</dbReference>
<dbReference type="GeneID" id="106125558"/>
<keyword evidence="5" id="KW-0966">Cell projection</keyword>
<evidence type="ECO:0000256" key="3">
    <source>
        <dbReference type="ARBA" id="ARBA00022490"/>
    </source>
</evidence>
<dbReference type="InterPro" id="IPR029214">
    <property type="entry name" value="CFAP144"/>
</dbReference>
<keyword evidence="3" id="KW-0963">Cytoplasm</keyword>
<accession>A0AAJ6ZSC2</accession>
<organism evidence="7">
    <name type="scientific">Papilio xuthus</name>
    <name type="common">Asian swallowtail butterfly</name>
    <dbReference type="NCBI Taxonomy" id="66420"/>
    <lineage>
        <taxon>Eukaryota</taxon>
        <taxon>Metazoa</taxon>
        <taxon>Ecdysozoa</taxon>
        <taxon>Arthropoda</taxon>
        <taxon>Hexapoda</taxon>
        <taxon>Insecta</taxon>
        <taxon>Pterygota</taxon>
        <taxon>Neoptera</taxon>
        <taxon>Endopterygota</taxon>
        <taxon>Lepidoptera</taxon>
        <taxon>Glossata</taxon>
        <taxon>Ditrysia</taxon>
        <taxon>Papilionoidea</taxon>
        <taxon>Papilionidae</taxon>
        <taxon>Papilioninae</taxon>
        <taxon>Papilio</taxon>
    </lineage>
</organism>
<evidence type="ECO:0000256" key="5">
    <source>
        <dbReference type="ARBA" id="ARBA00023273"/>
    </source>
</evidence>
<evidence type="ECO:0000256" key="6">
    <source>
        <dbReference type="ARBA" id="ARBA00034777"/>
    </source>
</evidence>
<dbReference type="GO" id="GO:0005929">
    <property type="term" value="C:cilium"/>
    <property type="evidence" value="ECO:0007669"/>
    <property type="project" value="UniProtKB-SubCell"/>
</dbReference>
<evidence type="ECO:0000256" key="2">
    <source>
        <dbReference type="ARBA" id="ARBA00004245"/>
    </source>
</evidence>
<dbReference type="RefSeq" id="XP_013178306.1">
    <property type="nucleotide sequence ID" value="XM_013322852.1"/>
</dbReference>
<dbReference type="KEGG" id="pxu:106125558"/>
<comment type="subcellular location">
    <subcellularLocation>
        <location evidence="1">Cell projection</location>
        <location evidence="1">Cilium</location>
    </subcellularLocation>
    <subcellularLocation>
        <location evidence="2">Cytoplasm</location>
        <location evidence="2">Cytoskeleton</location>
    </subcellularLocation>
</comment>
<dbReference type="AlphaFoldDB" id="A0AAJ6ZSC2"/>
<name>A0AAJ6ZSC2_PAPXU</name>
<sequence>MATGTGKCTFGTRPPIDIHMLNEIIYREVKHFRNYKTYRPNFKGVPLASKFYAAHDQLESSGEESLKVDEYCRNVGLARELGPLSKYPLPITTSHEYGWYTKPLYPMDRNDRRFYLPKRESPHTKIEVVILMSNPRQRKA</sequence>
<dbReference type="Proteomes" id="UP000694872">
    <property type="component" value="Unplaced"/>
</dbReference>